<dbReference type="EMBL" id="BAAAJK010000053">
    <property type="protein sequence ID" value="GAA1402032.1"/>
    <property type="molecule type" value="Genomic_DNA"/>
</dbReference>
<evidence type="ECO:0000256" key="1">
    <source>
        <dbReference type="SAM" id="MobiDB-lite"/>
    </source>
</evidence>
<protein>
    <recommendedName>
        <fullName evidence="4">Phage tail protein</fullName>
    </recommendedName>
</protein>
<keyword evidence="3" id="KW-1185">Reference proteome</keyword>
<dbReference type="Proteomes" id="UP001501414">
    <property type="component" value="Unassembled WGS sequence"/>
</dbReference>
<accession>A0ABP4J369</accession>
<dbReference type="RefSeq" id="WP_344029423.1">
    <property type="nucleotide sequence ID" value="NZ_BAAAJK010000053.1"/>
</dbReference>
<sequence length="475" mass="49603">MSTRNPWSGEAWAGSPGVTGAGGAVINDPTRPDLVGWRWLARGGGLRPWAGSAWGGGGVIERPAQGGLLAIAEPDVASIRLEAWWSGAQFLRILRLAAGQAPAPVRDGYPLSVLSRTRRNRCADPSFERATTLWQAGTNTTVTGVDDTAAAAGTRVGRIRATAAGAVQAIVPAGISVTDQTQVSFALRLSAAPSGLAVRAEWLDETGAALGNSTPAIGSLASFVGAAGTPMRRIDVVTLVPPSGAGSANLYLQATGMAAGATIDVDAVLVEDAATAGEQAGEYFDGDVLTGAWDIAAHASVSTLPGTHRVMDREAPLDVPVRYVMTAPDAPGVQVLSEPIVLTSRRRVWLSHPAWDLPLQVTVTEEPTVTYPIQQEVLEVLGGTPVAVSGAKRSTARGTHKIATRNFDDRGLLQDMLDDGSPLLLRMPADHGHGPGEWIAIKDVTRGRTTHRASDGTYRFELPFTVVRAPALPAA</sequence>
<name>A0ABP4J369_9PSEU</name>
<proteinExistence type="predicted"/>
<gene>
    <name evidence="2" type="ORF">GCM10009613_61290</name>
</gene>
<feature type="region of interest" description="Disordered" evidence="1">
    <location>
        <begin position="1"/>
        <end position="25"/>
    </location>
</feature>
<comment type="caution">
    <text evidence="2">The sequence shown here is derived from an EMBL/GenBank/DDBJ whole genome shotgun (WGS) entry which is preliminary data.</text>
</comment>
<evidence type="ECO:0000313" key="2">
    <source>
        <dbReference type="EMBL" id="GAA1402032.1"/>
    </source>
</evidence>
<dbReference type="Gene3D" id="2.60.120.260">
    <property type="entry name" value="Galactose-binding domain-like"/>
    <property type="match status" value="1"/>
</dbReference>
<evidence type="ECO:0008006" key="4">
    <source>
        <dbReference type="Google" id="ProtNLM"/>
    </source>
</evidence>
<organism evidence="2 3">
    <name type="scientific">Pseudonocardia kongjuensis</name>
    <dbReference type="NCBI Taxonomy" id="102227"/>
    <lineage>
        <taxon>Bacteria</taxon>
        <taxon>Bacillati</taxon>
        <taxon>Actinomycetota</taxon>
        <taxon>Actinomycetes</taxon>
        <taxon>Pseudonocardiales</taxon>
        <taxon>Pseudonocardiaceae</taxon>
        <taxon>Pseudonocardia</taxon>
    </lineage>
</organism>
<evidence type="ECO:0000313" key="3">
    <source>
        <dbReference type="Proteomes" id="UP001501414"/>
    </source>
</evidence>
<reference evidence="3" key="1">
    <citation type="journal article" date="2019" name="Int. J. Syst. Evol. Microbiol.">
        <title>The Global Catalogue of Microorganisms (GCM) 10K type strain sequencing project: providing services to taxonomists for standard genome sequencing and annotation.</title>
        <authorList>
            <consortium name="The Broad Institute Genomics Platform"/>
            <consortium name="The Broad Institute Genome Sequencing Center for Infectious Disease"/>
            <person name="Wu L."/>
            <person name="Ma J."/>
        </authorList>
    </citation>
    <scope>NUCLEOTIDE SEQUENCE [LARGE SCALE GENOMIC DNA]</scope>
    <source>
        <strain evidence="3">JCM 11896</strain>
    </source>
</reference>